<organism evidence="1">
    <name type="scientific">Dyadobacter sp. 676</name>
    <dbReference type="NCBI Taxonomy" id="3088362"/>
    <lineage>
        <taxon>Bacteria</taxon>
        <taxon>Pseudomonadati</taxon>
        <taxon>Bacteroidota</taxon>
        <taxon>Cytophagia</taxon>
        <taxon>Cytophagales</taxon>
        <taxon>Spirosomataceae</taxon>
        <taxon>Dyadobacter</taxon>
    </lineage>
</organism>
<gene>
    <name evidence="1" type="ORF">ABV298_09645</name>
</gene>
<sequence length="171" mass="18972">MKSKRNLTMLDLVGDIVSKVPRGLALIASLSEGGKKGVVFTMPQFEHLGFANWGLAILNDSELIQYRDAVNISNKEVRRWAQEYDLAVVDLEALYKAIHRKEYVLQNGLLIDSSMRGNFFSSDGLYPTTLGQVIIANEVLKSINEKYGADVPLIDIPLYASKIGLNLKTGQ</sequence>
<dbReference type="EMBL" id="CP159289">
    <property type="protein sequence ID" value="XCH26633.1"/>
    <property type="molecule type" value="Genomic_DNA"/>
</dbReference>
<dbReference type="AlphaFoldDB" id="A0AAU8FQZ3"/>
<accession>A0AAU8FQZ3</accession>
<dbReference type="Gene3D" id="3.40.50.1110">
    <property type="entry name" value="SGNH hydrolase"/>
    <property type="match status" value="1"/>
</dbReference>
<name>A0AAU8FQZ3_9BACT</name>
<evidence type="ECO:0000313" key="1">
    <source>
        <dbReference type="EMBL" id="XCH26633.1"/>
    </source>
</evidence>
<dbReference type="InterPro" id="IPR036514">
    <property type="entry name" value="SGNH_hydro_sf"/>
</dbReference>
<protein>
    <submittedName>
        <fullName evidence="1">Uncharacterized protein</fullName>
    </submittedName>
</protein>
<dbReference type="GO" id="GO:0016788">
    <property type="term" value="F:hydrolase activity, acting on ester bonds"/>
    <property type="evidence" value="ECO:0007669"/>
    <property type="project" value="UniProtKB-ARBA"/>
</dbReference>
<reference evidence="1" key="1">
    <citation type="submission" date="2024-06" db="EMBL/GenBank/DDBJ databases">
        <title>Sequencing and assembly of the genome of Dyadobacter sp. strain 676, a symbiont of Cyamopsis tetragonoloba.</title>
        <authorList>
            <person name="Guro P."/>
            <person name="Sazanova A."/>
            <person name="Kuznetsova I."/>
            <person name="Belimov A."/>
            <person name="Safronova V."/>
        </authorList>
    </citation>
    <scope>NUCLEOTIDE SEQUENCE</scope>
    <source>
        <strain evidence="1">676</strain>
    </source>
</reference>
<dbReference type="RefSeq" id="WP_353721917.1">
    <property type="nucleotide sequence ID" value="NZ_CP159289.1"/>
</dbReference>
<proteinExistence type="predicted"/>
<dbReference type="SUPFAM" id="SSF52266">
    <property type="entry name" value="SGNH hydrolase"/>
    <property type="match status" value="1"/>
</dbReference>